<keyword evidence="6 9" id="KW-0812">Transmembrane</keyword>
<comment type="pathway">
    <text evidence="2">Lipid metabolism; sphingolipid metabolism.</text>
</comment>
<evidence type="ECO:0000256" key="5">
    <source>
        <dbReference type="ARBA" id="ARBA00022679"/>
    </source>
</evidence>
<dbReference type="EMBL" id="CP146609">
    <property type="protein sequence ID" value="WWX22044.1"/>
    <property type="molecule type" value="Genomic_DNA"/>
</dbReference>
<keyword evidence="8 9" id="KW-0472">Membrane</keyword>
<keyword evidence="11" id="KW-1185">Reference proteome</keyword>
<keyword evidence="4" id="KW-0328">Glycosyltransferase</keyword>
<feature type="transmembrane region" description="Helical" evidence="9">
    <location>
        <begin position="324"/>
        <end position="341"/>
    </location>
</feature>
<reference evidence="10 11" key="1">
    <citation type="submission" date="2024-03" db="EMBL/GenBank/DDBJ databases">
        <title>Phenotype and Genome Characterization of a Sulfate-Reducing Bacterium Pseudodesulfovibrio sp. strain 5S69, isolated from Petroleum Reservoir in Tatarstan (Russia).</title>
        <authorList>
            <person name="Bidzhieva S.K."/>
            <person name="Kadnikov V."/>
            <person name="Tourova T.P."/>
            <person name="Samigullina S.R."/>
            <person name="Sokolova D.S."/>
            <person name="Poltaraus A.B."/>
            <person name="Avtukh A.N."/>
            <person name="Tereshina V.M."/>
            <person name="Mardanov A.V."/>
            <person name="Nazina T.N."/>
        </authorList>
    </citation>
    <scope>NUCLEOTIDE SEQUENCE [LARGE SCALE GENOMIC DNA]</scope>
    <source>
        <strain evidence="10 11">5S69</strain>
    </source>
</reference>
<protein>
    <submittedName>
        <fullName evidence="10">Glycosyltransferase family 2 protein</fullName>
    </submittedName>
</protein>
<evidence type="ECO:0000256" key="6">
    <source>
        <dbReference type="ARBA" id="ARBA00022692"/>
    </source>
</evidence>
<organism evidence="10 11">
    <name type="scientific">Pseudodesulfovibrio methanolicus</name>
    <dbReference type="NCBI Taxonomy" id="3126690"/>
    <lineage>
        <taxon>Bacteria</taxon>
        <taxon>Pseudomonadati</taxon>
        <taxon>Thermodesulfobacteriota</taxon>
        <taxon>Desulfovibrionia</taxon>
        <taxon>Desulfovibrionales</taxon>
        <taxon>Desulfovibrionaceae</taxon>
    </lineage>
</organism>
<proteinExistence type="predicted"/>
<accession>A0ABZ2ITL9</accession>
<name>A0ABZ2ITL9_9BACT</name>
<comment type="subcellular location">
    <subcellularLocation>
        <location evidence="1">Membrane</location>
        <topology evidence="1">Multi-pass membrane protein</topology>
    </subcellularLocation>
</comment>
<evidence type="ECO:0000256" key="2">
    <source>
        <dbReference type="ARBA" id="ARBA00004760"/>
    </source>
</evidence>
<keyword evidence="5" id="KW-0808">Transferase</keyword>
<dbReference type="RefSeq" id="WP_338667724.1">
    <property type="nucleotide sequence ID" value="NZ_CP146609.1"/>
</dbReference>
<dbReference type="Gene3D" id="3.90.550.10">
    <property type="entry name" value="Spore Coat Polysaccharide Biosynthesis Protein SpsA, Chain A"/>
    <property type="match status" value="1"/>
</dbReference>
<feature type="transmembrane region" description="Helical" evidence="9">
    <location>
        <begin position="353"/>
        <end position="370"/>
    </location>
</feature>
<evidence type="ECO:0000256" key="4">
    <source>
        <dbReference type="ARBA" id="ARBA00022676"/>
    </source>
</evidence>
<dbReference type="InterPro" id="IPR025993">
    <property type="entry name" value="Ceramide_glucosylTrfase"/>
</dbReference>
<evidence type="ECO:0000313" key="11">
    <source>
        <dbReference type="Proteomes" id="UP001385389"/>
    </source>
</evidence>
<evidence type="ECO:0000313" key="10">
    <source>
        <dbReference type="EMBL" id="WWX22044.1"/>
    </source>
</evidence>
<keyword evidence="7 9" id="KW-1133">Transmembrane helix</keyword>
<feature type="transmembrane region" description="Helical" evidence="9">
    <location>
        <begin position="288"/>
        <end position="318"/>
    </location>
</feature>
<dbReference type="Pfam" id="PF13641">
    <property type="entry name" value="Glyco_tranf_2_3"/>
    <property type="match status" value="1"/>
</dbReference>
<dbReference type="Proteomes" id="UP001385389">
    <property type="component" value="Chromosome"/>
</dbReference>
<evidence type="ECO:0000256" key="9">
    <source>
        <dbReference type="SAM" id="Phobius"/>
    </source>
</evidence>
<dbReference type="PANTHER" id="PTHR12726">
    <property type="entry name" value="CERAMIDE GLUCOSYLTRANSFERASE"/>
    <property type="match status" value="1"/>
</dbReference>
<evidence type="ECO:0000256" key="7">
    <source>
        <dbReference type="ARBA" id="ARBA00022989"/>
    </source>
</evidence>
<evidence type="ECO:0000256" key="8">
    <source>
        <dbReference type="ARBA" id="ARBA00023136"/>
    </source>
</evidence>
<feature type="transmembrane region" description="Helical" evidence="9">
    <location>
        <begin position="12"/>
        <end position="34"/>
    </location>
</feature>
<dbReference type="InterPro" id="IPR029044">
    <property type="entry name" value="Nucleotide-diphossugar_trans"/>
</dbReference>
<dbReference type="PANTHER" id="PTHR12726:SF0">
    <property type="entry name" value="CERAMIDE GLUCOSYLTRANSFERASE"/>
    <property type="match status" value="1"/>
</dbReference>
<gene>
    <name evidence="10" type="ORF">V8V93_16565</name>
</gene>
<sequence length="405" mass="44687">MVELIQGVALWSVFIETAMALHVLGALLFMFVTASFMRKAVRRDTPFERPADTPHIAMMVPVGNAAPGVEPSLRSLLEQEYGHYRVMLVTATKDESAVPLVQALCREYSHAQHIVAGPATRCCQKNYNLLAGVASVTVDESILVFCDSTHVAKPDFLARLTAPIARGEALMTSGYRFVQPGDSHLGTLCQMLSVQSIHMLQAIRPITQPWGGATAISRNTFFGYNIFELWERTVVDDFTMGPYLQGNGIRSLPVAEACLVTYLSGQSIKGWEEWFFRQLQYLKFCMPLTWIAFTAVPVIFFLILAYVVVGLAGLMLGIGTGPSWLVSVVYLAGLAFTGILYTKIIPNSAPLPIQLAAYAMLHIGAAVGYMRTWTTNIISWHSIRYRTKLGGDVIEIIRPTETSDL</sequence>
<comment type="pathway">
    <text evidence="3">Sphingolipid metabolism.</text>
</comment>
<evidence type="ECO:0000256" key="1">
    <source>
        <dbReference type="ARBA" id="ARBA00004141"/>
    </source>
</evidence>
<dbReference type="SUPFAM" id="SSF53448">
    <property type="entry name" value="Nucleotide-diphospho-sugar transferases"/>
    <property type="match status" value="1"/>
</dbReference>
<evidence type="ECO:0000256" key="3">
    <source>
        <dbReference type="ARBA" id="ARBA00004991"/>
    </source>
</evidence>